<dbReference type="PANTHER" id="PTHR43031">
    <property type="entry name" value="FAD-DEPENDENT OXIDOREDUCTASE"/>
    <property type="match status" value="1"/>
</dbReference>
<dbReference type="InterPro" id="IPR036873">
    <property type="entry name" value="Rhodanese-like_dom_sf"/>
</dbReference>
<dbReference type="SUPFAM" id="SSF52821">
    <property type="entry name" value="Rhodanese/Cell cycle control phosphatase"/>
    <property type="match status" value="1"/>
</dbReference>
<evidence type="ECO:0000259" key="1">
    <source>
        <dbReference type="PROSITE" id="PS50206"/>
    </source>
</evidence>
<dbReference type="InterPro" id="IPR050229">
    <property type="entry name" value="GlpE_sulfurtransferase"/>
</dbReference>
<gene>
    <name evidence="2" type="ORF">QOZ84_04580</name>
</gene>
<organism evidence="2 3">
    <name type="scientific">Romboutsia sedimentorum</name>
    <dbReference type="NCBI Taxonomy" id="1368474"/>
    <lineage>
        <taxon>Bacteria</taxon>
        <taxon>Bacillati</taxon>
        <taxon>Bacillota</taxon>
        <taxon>Clostridia</taxon>
        <taxon>Peptostreptococcales</taxon>
        <taxon>Peptostreptococcaceae</taxon>
        <taxon>Romboutsia</taxon>
    </lineage>
</organism>
<name>A0ABT7E7A8_9FIRM</name>
<comment type="caution">
    <text evidence="2">The sequence shown here is derived from an EMBL/GenBank/DDBJ whole genome shotgun (WGS) entry which is preliminary data.</text>
</comment>
<dbReference type="CDD" id="cd00158">
    <property type="entry name" value="RHOD"/>
    <property type="match status" value="1"/>
</dbReference>
<dbReference type="EMBL" id="JASKYM010000001">
    <property type="protein sequence ID" value="MDK2562816.1"/>
    <property type="molecule type" value="Genomic_DNA"/>
</dbReference>
<dbReference type="Proteomes" id="UP001301012">
    <property type="component" value="Unassembled WGS sequence"/>
</dbReference>
<dbReference type="Pfam" id="PF00581">
    <property type="entry name" value="Rhodanese"/>
    <property type="match status" value="1"/>
</dbReference>
<reference evidence="2 3" key="1">
    <citation type="submission" date="2023-05" db="EMBL/GenBank/DDBJ databases">
        <title>Rombocin, a short stable natural nisin variant, displays selective antimicrobial activity against Listeria monocytogenes and employs dual mode of action to kill target bacterial strains.</title>
        <authorList>
            <person name="Wambui J."/>
            <person name="Stephan R."/>
            <person name="Kuipers O.P."/>
        </authorList>
    </citation>
    <scope>NUCLEOTIDE SEQUENCE [LARGE SCALE GENOMIC DNA]</scope>
    <source>
        <strain evidence="2 3">RC002</strain>
    </source>
</reference>
<proteinExistence type="predicted"/>
<dbReference type="PROSITE" id="PS00380">
    <property type="entry name" value="RHODANESE_1"/>
    <property type="match status" value="1"/>
</dbReference>
<keyword evidence="3" id="KW-1185">Reference proteome</keyword>
<accession>A0ABT7E7A8</accession>
<dbReference type="PANTHER" id="PTHR43031:SF18">
    <property type="entry name" value="RHODANESE-RELATED SULFURTRANSFERASES"/>
    <property type="match status" value="1"/>
</dbReference>
<dbReference type="InterPro" id="IPR001307">
    <property type="entry name" value="Thiosulphate_STrfase_CS"/>
</dbReference>
<evidence type="ECO:0000313" key="3">
    <source>
        <dbReference type="Proteomes" id="UP001301012"/>
    </source>
</evidence>
<dbReference type="InterPro" id="IPR001763">
    <property type="entry name" value="Rhodanese-like_dom"/>
</dbReference>
<dbReference type="PROSITE" id="PS50206">
    <property type="entry name" value="RHODANESE_3"/>
    <property type="match status" value="1"/>
</dbReference>
<sequence>MKITTLQAKQVKKMIDNCEFDLIIDLRTVDNYLKGHIPGAINIPINEITDKLEFLSEYKDKHVILYCGIGSQSKSACKVLALNGFDKLYNLANGMKTYTYDLES</sequence>
<feature type="domain" description="Rhodanese" evidence="1">
    <location>
        <begin position="17"/>
        <end position="104"/>
    </location>
</feature>
<evidence type="ECO:0000313" key="2">
    <source>
        <dbReference type="EMBL" id="MDK2562816.1"/>
    </source>
</evidence>
<dbReference type="RefSeq" id="WP_284131775.1">
    <property type="nucleotide sequence ID" value="NZ_JASKYM010000001.1"/>
</dbReference>
<protein>
    <submittedName>
        <fullName evidence="2">Rhodanese-like domain-containing protein</fullName>
    </submittedName>
</protein>
<dbReference type="Gene3D" id="3.40.250.10">
    <property type="entry name" value="Rhodanese-like domain"/>
    <property type="match status" value="1"/>
</dbReference>
<dbReference type="SMART" id="SM00450">
    <property type="entry name" value="RHOD"/>
    <property type="match status" value="1"/>
</dbReference>